<evidence type="ECO:0000313" key="3">
    <source>
        <dbReference type="Proteomes" id="UP001374535"/>
    </source>
</evidence>
<dbReference type="AlphaFoldDB" id="A0AAQ3SB65"/>
<organism evidence="2 3">
    <name type="scientific">Vigna mungo</name>
    <name type="common">Black gram</name>
    <name type="synonym">Phaseolus mungo</name>
    <dbReference type="NCBI Taxonomy" id="3915"/>
    <lineage>
        <taxon>Eukaryota</taxon>
        <taxon>Viridiplantae</taxon>
        <taxon>Streptophyta</taxon>
        <taxon>Embryophyta</taxon>
        <taxon>Tracheophyta</taxon>
        <taxon>Spermatophyta</taxon>
        <taxon>Magnoliopsida</taxon>
        <taxon>eudicotyledons</taxon>
        <taxon>Gunneridae</taxon>
        <taxon>Pentapetalae</taxon>
        <taxon>rosids</taxon>
        <taxon>fabids</taxon>
        <taxon>Fabales</taxon>
        <taxon>Fabaceae</taxon>
        <taxon>Papilionoideae</taxon>
        <taxon>50 kb inversion clade</taxon>
        <taxon>NPAAA clade</taxon>
        <taxon>indigoferoid/millettioid clade</taxon>
        <taxon>Phaseoleae</taxon>
        <taxon>Vigna</taxon>
    </lineage>
</organism>
<evidence type="ECO:0000259" key="1">
    <source>
        <dbReference type="Pfam" id="PF05699"/>
    </source>
</evidence>
<dbReference type="Pfam" id="PF05699">
    <property type="entry name" value="Dimer_Tnp_hAT"/>
    <property type="match status" value="1"/>
</dbReference>
<proteinExistence type="predicted"/>
<dbReference type="GO" id="GO:0046983">
    <property type="term" value="F:protein dimerization activity"/>
    <property type="evidence" value="ECO:0007669"/>
    <property type="project" value="InterPro"/>
</dbReference>
<dbReference type="EMBL" id="CP144700">
    <property type="protein sequence ID" value="WVZ23148.1"/>
    <property type="molecule type" value="Genomic_DNA"/>
</dbReference>
<protein>
    <recommendedName>
        <fullName evidence="1">HAT C-terminal dimerisation domain-containing protein</fullName>
    </recommendedName>
</protein>
<keyword evidence="3" id="KW-1185">Reference proteome</keyword>
<evidence type="ECO:0000313" key="2">
    <source>
        <dbReference type="EMBL" id="WVZ23148.1"/>
    </source>
</evidence>
<accession>A0AAQ3SB65</accession>
<gene>
    <name evidence="2" type="ORF">V8G54_001692</name>
</gene>
<dbReference type="Proteomes" id="UP001374535">
    <property type="component" value="Chromosome 1"/>
</dbReference>
<sequence length="109" mass="12565">MYKLFEEYVKLNSNESNASSSQVSLLTQKPYFTNDELVMDTFDEYVDYLSQNVNDTGMSELDQSFLIITTVASEFAFSLSSRELTKYRSTILLENVESLILTQNLVAWF</sequence>
<dbReference type="InterPro" id="IPR008906">
    <property type="entry name" value="HATC_C_dom"/>
</dbReference>
<reference evidence="2 3" key="1">
    <citation type="journal article" date="2023" name="Life. Sci Alliance">
        <title>Evolutionary insights into 3D genome organization and epigenetic landscape of Vigna mungo.</title>
        <authorList>
            <person name="Junaid A."/>
            <person name="Singh B."/>
            <person name="Bhatia S."/>
        </authorList>
    </citation>
    <scope>NUCLEOTIDE SEQUENCE [LARGE SCALE GENOMIC DNA]</scope>
    <source>
        <strain evidence="2">Urdbean</strain>
    </source>
</reference>
<name>A0AAQ3SB65_VIGMU</name>
<feature type="domain" description="HAT C-terminal dimerisation" evidence="1">
    <location>
        <begin position="68"/>
        <end position="104"/>
    </location>
</feature>